<comment type="caution">
    <text evidence="2">The sequence shown here is derived from an EMBL/GenBank/DDBJ whole genome shotgun (WGS) entry which is preliminary data.</text>
</comment>
<dbReference type="PROSITE" id="PS00409">
    <property type="entry name" value="PROKAR_NTER_METHYL"/>
    <property type="match status" value="1"/>
</dbReference>
<dbReference type="Pfam" id="PF07963">
    <property type="entry name" value="N_methyl"/>
    <property type="match status" value="1"/>
</dbReference>
<keyword evidence="3" id="KW-1185">Reference proteome</keyword>
<keyword evidence="1" id="KW-1133">Transmembrane helix</keyword>
<evidence type="ECO:0000256" key="1">
    <source>
        <dbReference type="SAM" id="Phobius"/>
    </source>
</evidence>
<keyword evidence="1" id="KW-0472">Membrane</keyword>
<accession>A0ABQ6M2L6</accession>
<protein>
    <submittedName>
        <fullName evidence="2">PilW family protein</fullName>
    </submittedName>
</protein>
<proteinExistence type="predicted"/>
<organism evidence="2 3">
    <name type="scientific">Biformimicrobium ophioploci</name>
    <dbReference type="NCBI Taxonomy" id="3036711"/>
    <lineage>
        <taxon>Bacteria</taxon>
        <taxon>Pseudomonadati</taxon>
        <taxon>Pseudomonadota</taxon>
        <taxon>Gammaproteobacteria</taxon>
        <taxon>Cellvibrionales</taxon>
        <taxon>Microbulbiferaceae</taxon>
        <taxon>Biformimicrobium</taxon>
    </lineage>
</organism>
<gene>
    <name evidence="2" type="ORF">MNKW57_29060</name>
</gene>
<dbReference type="EMBL" id="BSYJ01000007">
    <property type="protein sequence ID" value="GMG88585.1"/>
    <property type="molecule type" value="Genomic_DNA"/>
</dbReference>
<dbReference type="InterPro" id="IPR032092">
    <property type="entry name" value="PilW"/>
</dbReference>
<name>A0ABQ6M2L6_9GAMM</name>
<dbReference type="InterPro" id="IPR012902">
    <property type="entry name" value="N_methyl_site"/>
</dbReference>
<keyword evidence="1" id="KW-0812">Transmembrane</keyword>
<feature type="transmembrane region" description="Helical" evidence="1">
    <location>
        <begin position="12"/>
        <end position="35"/>
    </location>
</feature>
<evidence type="ECO:0000313" key="2">
    <source>
        <dbReference type="EMBL" id="GMG88585.1"/>
    </source>
</evidence>
<reference evidence="2 3" key="1">
    <citation type="submission" date="2023-04" db="EMBL/GenBank/DDBJ databases">
        <title>Marinobulbifer ophiurae gen. nov., sp. Nov., isolate from tissue of brittle star Ophioplocus japonicus.</title>
        <authorList>
            <person name="Kawano K."/>
            <person name="Sawayama S."/>
            <person name="Nakagawa S."/>
        </authorList>
    </citation>
    <scope>NUCLEOTIDE SEQUENCE [LARGE SCALE GENOMIC DNA]</scope>
    <source>
        <strain evidence="2 3">NKW57</strain>
    </source>
</reference>
<dbReference type="Pfam" id="PF16074">
    <property type="entry name" value="PilW"/>
    <property type="match status" value="1"/>
</dbReference>
<dbReference type="Proteomes" id="UP001224392">
    <property type="component" value="Unassembled WGS sequence"/>
</dbReference>
<evidence type="ECO:0000313" key="3">
    <source>
        <dbReference type="Proteomes" id="UP001224392"/>
    </source>
</evidence>
<sequence length="356" mass="38596">MNTSLLRHARGMSLVELMVGILLASLLLLGVIQIFDGNKRTQLLQYGFARAQESGRLASDFMALEIRNADYWGCAPGHRNHLKVPPNVSSEDADPDWDGELDLGNRNRGVIGLDNVTGEQVGAYPVVDGTDILTLRGTSGFCTGSGKHTALKAAAFHVAPNCELEQGDIVLLSDCDSGELFSITGVQQGGPGNSGKKTIQHHVGNNNCEGCVDNETKEFQKFYGIDAEILRPVTRTFFISASTIGEGNSLYLSENGQILELVPNVDDMQLLYGRDTTGNKAVDTWLPAPDPSTPGYEANMQQAIAIRAQFTVNSAGRVNVGTFDFLDLDENPKSYTDGMLHKTYTVVSKIRNRGQL</sequence>